<dbReference type="PANTHER" id="PTHR31920">
    <property type="entry name" value="B3 DOMAIN-CONTAINING"/>
    <property type="match status" value="1"/>
</dbReference>
<comment type="caution">
    <text evidence="7">The sequence shown here is derived from an EMBL/GenBank/DDBJ whole genome shotgun (WGS) entry which is preliminary data.</text>
</comment>
<evidence type="ECO:0000256" key="4">
    <source>
        <dbReference type="ARBA" id="ARBA00023163"/>
    </source>
</evidence>
<keyword evidence="3" id="KW-0238">DNA-binding</keyword>
<dbReference type="EMBL" id="JBBNAF010000006">
    <property type="protein sequence ID" value="KAK9136207.1"/>
    <property type="molecule type" value="Genomic_DNA"/>
</dbReference>
<keyword evidence="2" id="KW-0805">Transcription regulation</keyword>
<evidence type="ECO:0000256" key="1">
    <source>
        <dbReference type="ARBA" id="ARBA00004123"/>
    </source>
</evidence>
<dbReference type="SUPFAM" id="SSF101936">
    <property type="entry name" value="DNA-binding pseudobarrel domain"/>
    <property type="match status" value="1"/>
</dbReference>
<reference evidence="7 8" key="1">
    <citation type="submission" date="2024-01" db="EMBL/GenBank/DDBJ databases">
        <title>Genome assemblies of Stephania.</title>
        <authorList>
            <person name="Yang L."/>
        </authorList>
    </citation>
    <scope>NUCLEOTIDE SEQUENCE [LARGE SCALE GENOMIC DNA]</scope>
    <source>
        <strain evidence="7">YNDBR</strain>
        <tissue evidence="7">Leaf</tissue>
    </source>
</reference>
<dbReference type="InterPro" id="IPR015300">
    <property type="entry name" value="DNA-bd_pseudobarrel_sf"/>
</dbReference>
<dbReference type="Proteomes" id="UP001420932">
    <property type="component" value="Unassembled WGS sequence"/>
</dbReference>
<dbReference type="PANTHER" id="PTHR31920:SF135">
    <property type="entry name" value="B3 DOMAIN-CONTAINING PROTEIN OS03G0621600-RELATED"/>
    <property type="match status" value="1"/>
</dbReference>
<dbReference type="PROSITE" id="PS50863">
    <property type="entry name" value="B3"/>
    <property type="match status" value="1"/>
</dbReference>
<dbReference type="InterPro" id="IPR050655">
    <property type="entry name" value="Plant_B3_domain"/>
</dbReference>
<protein>
    <recommendedName>
        <fullName evidence="6">TF-B3 domain-containing protein</fullName>
    </recommendedName>
</protein>
<comment type="subcellular location">
    <subcellularLocation>
        <location evidence="1">Nucleus</location>
    </subcellularLocation>
</comment>
<dbReference type="GO" id="GO:0003677">
    <property type="term" value="F:DNA binding"/>
    <property type="evidence" value="ECO:0007669"/>
    <property type="project" value="UniProtKB-KW"/>
</dbReference>
<dbReference type="AlphaFoldDB" id="A0AAP0P9T5"/>
<accession>A0AAP0P9T5</accession>
<evidence type="ECO:0000259" key="6">
    <source>
        <dbReference type="PROSITE" id="PS50863"/>
    </source>
</evidence>
<name>A0AAP0P9T5_9MAGN</name>
<keyword evidence="8" id="KW-1185">Reference proteome</keyword>
<evidence type="ECO:0000256" key="3">
    <source>
        <dbReference type="ARBA" id="ARBA00023125"/>
    </source>
</evidence>
<keyword evidence="4" id="KW-0804">Transcription</keyword>
<organism evidence="7 8">
    <name type="scientific">Stephania yunnanensis</name>
    <dbReference type="NCBI Taxonomy" id="152371"/>
    <lineage>
        <taxon>Eukaryota</taxon>
        <taxon>Viridiplantae</taxon>
        <taxon>Streptophyta</taxon>
        <taxon>Embryophyta</taxon>
        <taxon>Tracheophyta</taxon>
        <taxon>Spermatophyta</taxon>
        <taxon>Magnoliopsida</taxon>
        <taxon>Ranunculales</taxon>
        <taxon>Menispermaceae</taxon>
        <taxon>Menispermoideae</taxon>
        <taxon>Cissampelideae</taxon>
        <taxon>Stephania</taxon>
    </lineage>
</organism>
<dbReference type="InterPro" id="IPR003340">
    <property type="entry name" value="B3_DNA-bd"/>
</dbReference>
<feature type="domain" description="TF-B3" evidence="6">
    <location>
        <begin position="18"/>
        <end position="111"/>
    </location>
</feature>
<keyword evidence="5" id="KW-0539">Nucleus</keyword>
<dbReference type="Pfam" id="PF02362">
    <property type="entry name" value="B3"/>
    <property type="match status" value="1"/>
</dbReference>
<gene>
    <name evidence="7" type="ORF">Syun_015537</name>
</gene>
<evidence type="ECO:0000256" key="2">
    <source>
        <dbReference type="ARBA" id="ARBA00023015"/>
    </source>
</evidence>
<evidence type="ECO:0000256" key="5">
    <source>
        <dbReference type="ARBA" id="ARBA00023242"/>
    </source>
</evidence>
<dbReference type="CDD" id="cd10017">
    <property type="entry name" value="B3_DNA"/>
    <property type="match status" value="1"/>
</dbReference>
<dbReference type="GO" id="GO:0005634">
    <property type="term" value="C:nucleus"/>
    <property type="evidence" value="ECO:0007669"/>
    <property type="project" value="UniProtKB-SubCell"/>
</dbReference>
<evidence type="ECO:0000313" key="8">
    <source>
        <dbReference type="Proteomes" id="UP001420932"/>
    </source>
</evidence>
<dbReference type="Gene3D" id="2.40.330.10">
    <property type="entry name" value="DNA-binding pseudobarrel domain"/>
    <property type="match status" value="1"/>
</dbReference>
<evidence type="ECO:0000313" key="7">
    <source>
        <dbReference type="EMBL" id="KAK9136207.1"/>
    </source>
</evidence>
<dbReference type="SMART" id="SM01019">
    <property type="entry name" value="B3"/>
    <property type="match status" value="1"/>
</dbReference>
<sequence length="246" mass="28119">MTRGKTAIANPVDEQSRDLRFFKVMFGDFRRRMRIPRVFIRHLLEESPNEVNLEGPSGNIWRVKLKITKDDVFLEQGWEAFQVDHSLSMGEALLFEYDGKKHLKVTSIVSMYGLTREDVFTVECSQESSTFRGNERQASNITDAGDHQLDCTDEHNLSTPSTDQINPLSDQVVENKLASPNADRLIVDQDKPGSPEAAANSLPPLLHFLLFRLSRIMSANLITCKYLLHSRYNTLTLGRNEWFCEI</sequence>
<proteinExistence type="predicted"/>